<keyword evidence="10 17" id="KW-0675">Receptor</keyword>
<keyword evidence="11 12" id="KW-0998">Cell outer membrane</keyword>
<evidence type="ECO:0000256" key="11">
    <source>
        <dbReference type="ARBA" id="ARBA00023237"/>
    </source>
</evidence>
<evidence type="ECO:0000259" key="15">
    <source>
        <dbReference type="Pfam" id="PF00593"/>
    </source>
</evidence>
<evidence type="ECO:0000256" key="13">
    <source>
        <dbReference type="RuleBase" id="RU003357"/>
    </source>
</evidence>
<feature type="chain" id="PRO_5003094598" evidence="14">
    <location>
        <begin position="21"/>
        <end position="790"/>
    </location>
</feature>
<protein>
    <submittedName>
        <fullName evidence="17">TonB-dependent receptor</fullName>
    </submittedName>
</protein>
<evidence type="ECO:0000313" key="18">
    <source>
        <dbReference type="Proteomes" id="UP000000383"/>
    </source>
</evidence>
<keyword evidence="6 14" id="KW-0732">Signal</keyword>
<dbReference type="PANTHER" id="PTHR30069:SF53">
    <property type="entry name" value="COLICIN I RECEPTOR-RELATED"/>
    <property type="match status" value="1"/>
</dbReference>
<evidence type="ECO:0000256" key="3">
    <source>
        <dbReference type="ARBA" id="ARBA00022448"/>
    </source>
</evidence>
<dbReference type="GO" id="GO:0009279">
    <property type="term" value="C:cell outer membrane"/>
    <property type="evidence" value="ECO:0007669"/>
    <property type="project" value="UniProtKB-SubCell"/>
</dbReference>
<evidence type="ECO:0000256" key="12">
    <source>
        <dbReference type="PROSITE-ProRule" id="PRU01360"/>
    </source>
</evidence>
<proteinExistence type="inferred from homology"/>
<dbReference type="InterPro" id="IPR039426">
    <property type="entry name" value="TonB-dep_rcpt-like"/>
</dbReference>
<evidence type="ECO:0000256" key="8">
    <source>
        <dbReference type="ARBA" id="ARBA00023077"/>
    </source>
</evidence>
<dbReference type="RefSeq" id="WP_013147250.1">
    <property type="nucleotide sequence ID" value="NC_014207.1"/>
</dbReference>
<evidence type="ECO:0000256" key="5">
    <source>
        <dbReference type="ARBA" id="ARBA00022692"/>
    </source>
</evidence>
<evidence type="ECO:0000256" key="7">
    <source>
        <dbReference type="ARBA" id="ARBA00023065"/>
    </source>
</evidence>
<dbReference type="OrthoDB" id="9760620at2"/>
<sequence length="790" mass="87500">MFKKLTLAVVLACNSDLLMAEEAAVESKSKQMQVDAETQIELDAVVVRAPMIDSRILKHPATVETFDKKQIEENLNAATSSQTLKYMPSMQVRERFIGDRNGNIATRTVGSLASAQNMLYADGVLLSNFLQGNFGSPRWGMVTPEEIESISMMYGPFSALYAGNSFGGVITLVTRMLDKFEAHASAQAFTQSYEHYGTNESFNGNHLTASFGNKVNDFSFWFGVDRLDNRSQPMGFSTANRSTTAPGVSPVVTGAYQDKSEVNKDRVIFGANSIDDSEQTNIKFKVAYDITPTIKAAYTLGVWNLDSKTEVKSYVKDGAGNAVYNGQVNFNGQRYDISGMSPAEADSLHIMQALDLKSNNKDFFDWQLTLSDYDFHQDKNSFSNTPTSGTTTAGNPYLNRIGRVTDQAGTGWTVFDARTTLRPQRNYSGQHTIDIGYHVDQYELRSETNDTADWSTGAKGGLFSAARGDTRTQALYAQDKWQINPQWALTFGGRAEHWEANDGQNKITIGGILNTANYKDVSVNKFSPKVSLSFEPQPEWGFRASFGQAFRFPTVGELFQPLQNGAVPYFVQSNPNLKPEEVIAGEFSAERRFDNGLVRASLFSENKFDALITQFLAVGSVIPYDTGTCTRAAGCSYTQNVEHIRARGLELATQWQDVLINGLDLLGSATFTDAEVLRNDNAPSTVGNKPTRIPRSMFKAVATYHQGSHLSYSLAARYSGRQYNALDNSDSNPDTYGAASKFFIMDVKANYKFADKLTASIGVDNLNNYKAYVFHPYPQRTGYLQLKYDY</sequence>
<comment type="similarity">
    <text evidence="2 12 13">Belongs to the TonB-dependent receptor family.</text>
</comment>
<dbReference type="SUPFAM" id="SSF56935">
    <property type="entry name" value="Porins"/>
    <property type="match status" value="1"/>
</dbReference>
<dbReference type="InterPro" id="IPR012910">
    <property type="entry name" value="Plug_dom"/>
</dbReference>
<dbReference type="Pfam" id="PF07715">
    <property type="entry name" value="Plug"/>
    <property type="match status" value="1"/>
</dbReference>
<keyword evidence="5 12" id="KW-0812">Transmembrane</keyword>
<evidence type="ECO:0000256" key="10">
    <source>
        <dbReference type="ARBA" id="ARBA00023170"/>
    </source>
</evidence>
<dbReference type="KEGG" id="meh:M301_0550"/>
<evidence type="ECO:0000259" key="16">
    <source>
        <dbReference type="Pfam" id="PF07715"/>
    </source>
</evidence>
<dbReference type="EMBL" id="CP002056">
    <property type="protein sequence ID" value="ADI28934.1"/>
    <property type="molecule type" value="Genomic_DNA"/>
</dbReference>
<evidence type="ECO:0000256" key="1">
    <source>
        <dbReference type="ARBA" id="ARBA00004571"/>
    </source>
</evidence>
<dbReference type="eggNOG" id="COG4771">
    <property type="taxonomic scope" value="Bacteria"/>
</dbReference>
<dbReference type="PROSITE" id="PS52016">
    <property type="entry name" value="TONB_DEPENDENT_REC_3"/>
    <property type="match status" value="1"/>
</dbReference>
<dbReference type="Gene3D" id="2.40.170.20">
    <property type="entry name" value="TonB-dependent receptor, beta-barrel domain"/>
    <property type="match status" value="1"/>
</dbReference>
<keyword evidence="4 12" id="KW-1134">Transmembrane beta strand</keyword>
<keyword evidence="3 12" id="KW-0813">Transport</keyword>
<keyword evidence="7" id="KW-0406">Ion transport</keyword>
<dbReference type="HOGENOM" id="CLU_008287_18_1_4"/>
<dbReference type="PANTHER" id="PTHR30069">
    <property type="entry name" value="TONB-DEPENDENT OUTER MEMBRANE RECEPTOR"/>
    <property type="match status" value="1"/>
</dbReference>
<name>D7DMZ5_METV0</name>
<evidence type="ECO:0000256" key="2">
    <source>
        <dbReference type="ARBA" id="ARBA00009810"/>
    </source>
</evidence>
<comment type="subcellular location">
    <subcellularLocation>
        <location evidence="1 12">Cell outer membrane</location>
        <topology evidence="1 12">Multi-pass membrane protein</topology>
    </subcellularLocation>
</comment>
<feature type="signal peptide" evidence="14">
    <location>
        <begin position="1"/>
        <end position="20"/>
    </location>
</feature>
<dbReference type="CDD" id="cd01347">
    <property type="entry name" value="ligand_gated_channel"/>
    <property type="match status" value="1"/>
</dbReference>
<dbReference type="InterPro" id="IPR000531">
    <property type="entry name" value="Beta-barrel_TonB"/>
</dbReference>
<evidence type="ECO:0000256" key="6">
    <source>
        <dbReference type="ARBA" id="ARBA00022729"/>
    </source>
</evidence>
<dbReference type="Gene3D" id="2.170.130.10">
    <property type="entry name" value="TonB-dependent receptor, plug domain"/>
    <property type="match status" value="1"/>
</dbReference>
<dbReference type="InterPro" id="IPR037066">
    <property type="entry name" value="Plug_dom_sf"/>
</dbReference>
<dbReference type="AlphaFoldDB" id="D7DMZ5"/>
<keyword evidence="8 13" id="KW-0798">TonB box</keyword>
<dbReference type="GO" id="GO:0015344">
    <property type="term" value="F:siderophore uptake transmembrane transporter activity"/>
    <property type="evidence" value="ECO:0007669"/>
    <property type="project" value="TreeGrafter"/>
</dbReference>
<keyword evidence="18" id="KW-1185">Reference proteome</keyword>
<organism evidence="17 18">
    <name type="scientific">Methylotenera versatilis (strain 301)</name>
    <dbReference type="NCBI Taxonomy" id="666681"/>
    <lineage>
        <taxon>Bacteria</taxon>
        <taxon>Pseudomonadati</taxon>
        <taxon>Pseudomonadota</taxon>
        <taxon>Betaproteobacteria</taxon>
        <taxon>Nitrosomonadales</taxon>
        <taxon>Methylophilaceae</taxon>
        <taxon>Methylotenera</taxon>
    </lineage>
</organism>
<evidence type="ECO:0000313" key="17">
    <source>
        <dbReference type="EMBL" id="ADI28934.1"/>
    </source>
</evidence>
<accession>D7DMZ5</accession>
<reference evidence="18" key="1">
    <citation type="submission" date="2010-05" db="EMBL/GenBank/DDBJ databases">
        <title>Complete sequence of Methylotenera sp. 301.</title>
        <authorList>
            <person name="Lucas S."/>
            <person name="Copeland A."/>
            <person name="Lapidus A."/>
            <person name="Cheng J.-F."/>
            <person name="Bruce D."/>
            <person name="Goodwin L."/>
            <person name="Pitluck S."/>
            <person name="Clum A."/>
            <person name="Land M."/>
            <person name="Hauser L."/>
            <person name="Kyrpides N."/>
            <person name="Ivanova N."/>
            <person name="Chistoservova L."/>
            <person name="Kalyuzhnaya M."/>
            <person name="Woyke T."/>
        </authorList>
    </citation>
    <scope>NUCLEOTIDE SEQUENCE [LARGE SCALE GENOMIC DNA]</scope>
    <source>
        <strain evidence="18">301</strain>
    </source>
</reference>
<feature type="domain" description="TonB-dependent receptor-like beta-barrel" evidence="15">
    <location>
        <begin position="335"/>
        <end position="766"/>
    </location>
</feature>
<reference evidence="17 18" key="2">
    <citation type="journal article" date="2011" name="J. Bacteriol.">
        <title>Genomes of three methylotrophs from a single niche uncover genetic and metabolic divergence of Methylophilaceae.</title>
        <authorList>
            <person name="Lapidus A."/>
            <person name="Clum A."/>
            <person name="Labutti K."/>
            <person name="Kaluzhnaya M.G."/>
            <person name="Lim S."/>
            <person name="Beck D.A."/>
            <person name="Glavina Del Rio T."/>
            <person name="Nolan M."/>
            <person name="Mavromatis K."/>
            <person name="Huntemann M."/>
            <person name="Lucas S."/>
            <person name="Lidstrom M.E."/>
            <person name="Ivanova N."/>
            <person name="Chistoserdova L."/>
        </authorList>
    </citation>
    <scope>NUCLEOTIDE SEQUENCE [LARGE SCALE GENOMIC DNA]</scope>
    <source>
        <strain evidence="17 18">301</strain>
    </source>
</reference>
<evidence type="ECO:0000256" key="14">
    <source>
        <dbReference type="SAM" id="SignalP"/>
    </source>
</evidence>
<dbReference type="Pfam" id="PF00593">
    <property type="entry name" value="TonB_dep_Rec_b-barrel"/>
    <property type="match status" value="1"/>
</dbReference>
<dbReference type="InterPro" id="IPR036942">
    <property type="entry name" value="Beta-barrel_TonB_sf"/>
</dbReference>
<evidence type="ECO:0000256" key="9">
    <source>
        <dbReference type="ARBA" id="ARBA00023136"/>
    </source>
</evidence>
<feature type="domain" description="TonB-dependent receptor plug" evidence="16">
    <location>
        <begin position="58"/>
        <end position="169"/>
    </location>
</feature>
<keyword evidence="9 12" id="KW-0472">Membrane</keyword>
<dbReference type="Proteomes" id="UP000000383">
    <property type="component" value="Chromosome"/>
</dbReference>
<dbReference type="GO" id="GO:0044718">
    <property type="term" value="P:siderophore transmembrane transport"/>
    <property type="evidence" value="ECO:0007669"/>
    <property type="project" value="TreeGrafter"/>
</dbReference>
<dbReference type="STRING" id="666681.M301_0550"/>
<evidence type="ECO:0000256" key="4">
    <source>
        <dbReference type="ARBA" id="ARBA00022452"/>
    </source>
</evidence>
<gene>
    <name evidence="17" type="ordered locus">M301_0550</name>
</gene>